<evidence type="ECO:0000313" key="2">
    <source>
        <dbReference type="Proteomes" id="UP000199300"/>
    </source>
</evidence>
<dbReference type="RefSeq" id="WP_091496394.1">
    <property type="nucleotide sequence ID" value="NZ_FODJ01000004.1"/>
</dbReference>
<accession>A0A1H8M6E1</accession>
<protein>
    <submittedName>
        <fullName evidence="1">Uncharacterized protein</fullName>
    </submittedName>
</protein>
<sequence length="115" mass="13688">MDHAIETRFNRLEDMIGQLINMVASIKEDYIALKAQQDNMRKDQVAMREDITELRNSQNKLQTVMESMKEDNETRHREIFKGLSTMEADRDLIWEKSIFNEREIAKMRPHVFTAQ</sequence>
<dbReference type="STRING" id="872970.SAMN04488134_10448"/>
<organism evidence="1 2">
    <name type="scientific">Amphibacillus marinus</name>
    <dbReference type="NCBI Taxonomy" id="872970"/>
    <lineage>
        <taxon>Bacteria</taxon>
        <taxon>Bacillati</taxon>
        <taxon>Bacillota</taxon>
        <taxon>Bacilli</taxon>
        <taxon>Bacillales</taxon>
        <taxon>Bacillaceae</taxon>
        <taxon>Amphibacillus</taxon>
    </lineage>
</organism>
<dbReference type="OrthoDB" id="2679795at2"/>
<proteinExistence type="predicted"/>
<dbReference type="Proteomes" id="UP000199300">
    <property type="component" value="Unassembled WGS sequence"/>
</dbReference>
<dbReference type="Gene3D" id="1.20.5.340">
    <property type="match status" value="1"/>
</dbReference>
<reference evidence="1 2" key="1">
    <citation type="submission" date="2016-10" db="EMBL/GenBank/DDBJ databases">
        <authorList>
            <person name="de Groot N.N."/>
        </authorList>
    </citation>
    <scope>NUCLEOTIDE SEQUENCE [LARGE SCALE GENOMIC DNA]</scope>
    <source>
        <strain evidence="1 2">CGMCC 1.10434</strain>
    </source>
</reference>
<dbReference type="EMBL" id="FODJ01000004">
    <property type="protein sequence ID" value="SEO12929.1"/>
    <property type="molecule type" value="Genomic_DNA"/>
</dbReference>
<evidence type="ECO:0000313" key="1">
    <source>
        <dbReference type="EMBL" id="SEO12929.1"/>
    </source>
</evidence>
<gene>
    <name evidence="1" type="ORF">SAMN04488134_10448</name>
</gene>
<name>A0A1H8M6E1_9BACI</name>
<keyword evidence="2" id="KW-1185">Reference proteome</keyword>
<dbReference type="AlphaFoldDB" id="A0A1H8M6E1"/>